<dbReference type="EMBL" id="OK210078">
    <property type="protein sequence ID" value="UED37225.1"/>
    <property type="molecule type" value="Viral_cRNA"/>
</dbReference>
<name>A0AC61TNV9_9MONO</name>
<evidence type="ECO:0000313" key="2">
    <source>
        <dbReference type="Proteomes" id="UP000828056"/>
    </source>
</evidence>
<dbReference type="Proteomes" id="UP000828056">
    <property type="component" value="Segment"/>
</dbReference>
<proteinExistence type="predicted"/>
<accession>A0AC61TNV9</accession>
<evidence type="ECO:0000313" key="1">
    <source>
        <dbReference type="EMBL" id="UED37225.1"/>
    </source>
</evidence>
<protein>
    <submittedName>
        <fullName evidence="1">Matrix protein</fullName>
    </submittedName>
</protein>
<keyword evidence="2" id="KW-1185">Reference proteome</keyword>
<reference evidence="1 2" key="1">
    <citation type="journal article" date="2021" name="J. Virol.">
        <title>Evolution and diversity of bat and rodent Paramyxoviruses from North America.</title>
        <authorList>
            <person name="Larsen B.B."/>
            <person name="Gryseels S."/>
            <person name="Otto H.W."/>
            <person name="Worobey M."/>
        </authorList>
    </citation>
    <scope>NUCLEOTIDE SEQUENCE [LARGE SCALE GENOMIC DNA]</scope>
    <source>
        <strain evidence="1">AB1</strain>
    </source>
</reference>
<sequence length="346" mass="38539">MAAKSDFLSSSWEDGGTLVAIDAEADENGRLIPKYRVINPGWNSRKSHGYMYLLLYGIIEEKEKRDSNASRDKGKPRNGFKTFGAFPLGVGKSRASPQDLLDAILDLEITVRRTAGSGEKIVYGCSGAQSILSPWSDILSNGAIFSALKVCNNVDCIMLERPQRFRPIFLSITLMTDKGIYKIPRNIADFRMRNGISFNLLVELSVGADMSSSGIKGIITEDGERITTFMVHIGNFVRKMGKEYSTAYCQQKVEKMDMRFSLGAIGGLSLHIKIAGKMSNALRAQLGYKTIICYSLMDTNPFLNRLMWKAECSIRKVTAVFQPSVPKDFRIYEDVLIDHTGKILRG</sequence>
<organism evidence="1 2">
    <name type="scientific">Paramyxoviridae sp</name>
    <dbReference type="NCBI Taxonomy" id="1663356"/>
    <lineage>
        <taxon>Viruses</taxon>
        <taxon>Riboviria</taxon>
        <taxon>Orthornavirae</taxon>
        <taxon>Negarnaviricota</taxon>
        <taxon>Haploviricotina</taxon>
        <taxon>Monjiviricetes</taxon>
        <taxon>Mononegavirales</taxon>
        <taxon>Paramyxoviridae</taxon>
    </lineage>
</organism>
<gene>
    <name evidence="1" type="primary">M</name>
</gene>